<dbReference type="STRING" id="1296100.A0A1B9G200"/>
<reference evidence="3" key="2">
    <citation type="submission" date="2014-01" db="EMBL/GenBank/DDBJ databases">
        <title>Evolution of pathogenesis and genome organization in the Tremellales.</title>
        <authorList>
            <person name="Cuomo C."/>
            <person name="Litvintseva A."/>
            <person name="Heitman J."/>
            <person name="Chen Y."/>
            <person name="Sun S."/>
            <person name="Springer D."/>
            <person name="Dromer F."/>
            <person name="Young S."/>
            <person name="Zeng Q."/>
            <person name="Chapman S."/>
            <person name="Gujja S."/>
            <person name="Saif S."/>
            <person name="Birren B."/>
        </authorList>
    </citation>
    <scope>NUCLEOTIDE SEQUENCE</scope>
    <source>
        <strain evidence="3">CBS 10118</strain>
    </source>
</reference>
<dbReference type="PANTHER" id="PTHR48037">
    <property type="entry name" value="ATPASE E1"/>
    <property type="match status" value="1"/>
</dbReference>
<protein>
    <submittedName>
        <fullName evidence="3">Cyclophilin</fullName>
    </submittedName>
</protein>
<dbReference type="GO" id="GO:0003723">
    <property type="term" value="F:RNA binding"/>
    <property type="evidence" value="ECO:0007669"/>
    <property type="project" value="UniProtKB-UniRule"/>
</dbReference>
<dbReference type="AlphaFoldDB" id="A0A1B9G200"/>
<keyword evidence="1" id="KW-0694">RNA-binding</keyword>
<dbReference type="EMBL" id="KI894021">
    <property type="protein sequence ID" value="OCF25052.1"/>
    <property type="molecule type" value="Genomic_DNA"/>
</dbReference>
<dbReference type="Pfam" id="PF00076">
    <property type="entry name" value="RRM_1"/>
    <property type="match status" value="1"/>
</dbReference>
<dbReference type="Gene3D" id="3.30.70.330">
    <property type="match status" value="1"/>
</dbReference>
<dbReference type="PANTHER" id="PTHR48037:SF1">
    <property type="entry name" value="RRM DOMAIN-CONTAINING PROTEIN"/>
    <property type="match status" value="1"/>
</dbReference>
<name>A0A1B9G200_9TREE</name>
<organism evidence="3">
    <name type="scientific">Kwoniella bestiolae CBS 10118</name>
    <dbReference type="NCBI Taxonomy" id="1296100"/>
    <lineage>
        <taxon>Eukaryota</taxon>
        <taxon>Fungi</taxon>
        <taxon>Dikarya</taxon>
        <taxon>Basidiomycota</taxon>
        <taxon>Agaricomycotina</taxon>
        <taxon>Tremellomycetes</taxon>
        <taxon>Tremellales</taxon>
        <taxon>Cryptococcaceae</taxon>
        <taxon>Kwoniella</taxon>
    </lineage>
</organism>
<dbReference type="VEuPathDB" id="FungiDB:I302_04862"/>
<sequence>MQNDTAINAPSGSNKKSTVYVAGLAPEVNEDQLLSAFVTFVSILLFAITKFKFRDLFSHPCDHAGGIHSLSSYFVKIDVESKHRGFAFITFSLPSDAQDAIDNFDLNELPGYQGRGRFLKCSLANPDRFASEGGGSGRFDKAIWATDEWQQAHGEKPRDEVAVEGQ</sequence>
<reference evidence="3" key="1">
    <citation type="submission" date="2013-07" db="EMBL/GenBank/DDBJ databases">
        <title>The Genome Sequence of Cryptococcus bestiolae CBS10118.</title>
        <authorList>
            <consortium name="The Broad Institute Genome Sequencing Platform"/>
            <person name="Cuomo C."/>
            <person name="Litvintseva A."/>
            <person name="Chen Y."/>
            <person name="Heitman J."/>
            <person name="Sun S."/>
            <person name="Springer D."/>
            <person name="Dromer F."/>
            <person name="Young S.K."/>
            <person name="Zeng Q."/>
            <person name="Gargeya S."/>
            <person name="Fitzgerald M."/>
            <person name="Abouelleil A."/>
            <person name="Alvarado L."/>
            <person name="Berlin A.M."/>
            <person name="Chapman S.B."/>
            <person name="Dewar J."/>
            <person name="Goldberg J."/>
            <person name="Griggs A."/>
            <person name="Gujja S."/>
            <person name="Hansen M."/>
            <person name="Howarth C."/>
            <person name="Imamovic A."/>
            <person name="Larimer J."/>
            <person name="McCowan C."/>
            <person name="Murphy C."/>
            <person name="Pearson M."/>
            <person name="Priest M."/>
            <person name="Roberts A."/>
            <person name="Saif S."/>
            <person name="Shea T."/>
            <person name="Sykes S."/>
            <person name="Wortman J."/>
            <person name="Nusbaum C."/>
            <person name="Birren B."/>
        </authorList>
    </citation>
    <scope>NUCLEOTIDE SEQUENCE [LARGE SCALE GENOMIC DNA]</scope>
    <source>
        <strain evidence="3">CBS 10118</strain>
    </source>
</reference>
<dbReference type="PROSITE" id="PS50102">
    <property type="entry name" value="RRM"/>
    <property type="match status" value="1"/>
</dbReference>
<gene>
    <name evidence="3" type="ORF">I302_04862</name>
</gene>
<feature type="domain" description="RRM" evidence="2">
    <location>
        <begin position="17"/>
        <end position="126"/>
    </location>
</feature>
<evidence type="ECO:0000259" key="2">
    <source>
        <dbReference type="PROSITE" id="PS50102"/>
    </source>
</evidence>
<dbReference type="InterPro" id="IPR012677">
    <property type="entry name" value="Nucleotide-bd_a/b_plait_sf"/>
</dbReference>
<dbReference type="OrthoDB" id="407442at2759"/>
<proteinExistence type="predicted"/>
<dbReference type="SMART" id="SM00360">
    <property type="entry name" value="RRM"/>
    <property type="match status" value="1"/>
</dbReference>
<dbReference type="InterPro" id="IPR000504">
    <property type="entry name" value="RRM_dom"/>
</dbReference>
<accession>A0A1B9G200</accession>
<dbReference type="SUPFAM" id="SSF54928">
    <property type="entry name" value="RNA-binding domain, RBD"/>
    <property type="match status" value="1"/>
</dbReference>
<evidence type="ECO:0000256" key="1">
    <source>
        <dbReference type="PROSITE-ProRule" id="PRU00176"/>
    </source>
</evidence>
<dbReference type="InterPro" id="IPR035979">
    <property type="entry name" value="RBD_domain_sf"/>
</dbReference>
<evidence type="ECO:0000313" key="3">
    <source>
        <dbReference type="EMBL" id="OCF25052.1"/>
    </source>
</evidence>